<dbReference type="KEGG" id="rsn:RSPO_c00182"/>
<dbReference type="Proteomes" id="UP000007953">
    <property type="component" value="Chromosome"/>
</dbReference>
<accession>F6G6E1</accession>
<protein>
    <submittedName>
        <fullName evidence="2">Uncharacterized protein</fullName>
    </submittedName>
</protein>
<proteinExistence type="predicted"/>
<evidence type="ECO:0000313" key="2">
    <source>
        <dbReference type="EMBL" id="AEG67486.1"/>
    </source>
</evidence>
<evidence type="ECO:0000313" key="3">
    <source>
        <dbReference type="Proteomes" id="UP000007953"/>
    </source>
</evidence>
<evidence type="ECO:0000256" key="1">
    <source>
        <dbReference type="SAM" id="SignalP"/>
    </source>
</evidence>
<feature type="chain" id="PRO_5003339819" evidence="1">
    <location>
        <begin position="22"/>
        <end position="41"/>
    </location>
</feature>
<sequence>MIGFYAMAMTVVFRSAIVVGAAPGVDRTSPQSARDQYPGCA</sequence>
<gene>
    <name evidence="2" type="ordered locus">RSPO_c00182</name>
</gene>
<dbReference type="EMBL" id="CP002819">
    <property type="protein sequence ID" value="AEG67486.1"/>
    <property type="molecule type" value="Genomic_DNA"/>
</dbReference>
<name>F6G6E1_RALS8</name>
<feature type="signal peptide" evidence="1">
    <location>
        <begin position="1"/>
        <end position="21"/>
    </location>
</feature>
<dbReference type="AlphaFoldDB" id="F6G6E1"/>
<organism evidence="2 3">
    <name type="scientific">Ralstonia solanacearum (strain Po82)</name>
    <dbReference type="NCBI Taxonomy" id="1031711"/>
    <lineage>
        <taxon>Bacteria</taxon>
        <taxon>Pseudomonadati</taxon>
        <taxon>Pseudomonadota</taxon>
        <taxon>Betaproteobacteria</taxon>
        <taxon>Burkholderiales</taxon>
        <taxon>Burkholderiaceae</taxon>
        <taxon>Ralstonia</taxon>
        <taxon>Ralstonia solanacearum species complex</taxon>
    </lineage>
</organism>
<dbReference type="HOGENOM" id="CLU_3275588_0_0_4"/>
<reference evidence="2 3" key="1">
    <citation type="journal article" date="2011" name="J. Bacteriol.">
        <title>Complete genome sequence of the plant pathogen Ralstonia solanacearum strain Po82.</title>
        <authorList>
            <person name="Xu J."/>
            <person name="Zheng H.J."/>
            <person name="Liu L."/>
            <person name="Pan Z.C."/>
            <person name="Prior P."/>
            <person name="Tang B."/>
            <person name="Xu J.S."/>
            <person name="Zhang H."/>
            <person name="Tian Q."/>
            <person name="Zhang L.Q."/>
            <person name="Feng J."/>
        </authorList>
    </citation>
    <scope>NUCLEOTIDE SEQUENCE [LARGE SCALE GENOMIC DNA]</scope>
    <source>
        <strain evidence="2 3">Po82</strain>
    </source>
</reference>
<keyword evidence="1" id="KW-0732">Signal</keyword>